<keyword evidence="2 4" id="KW-0067">ATP-binding</keyword>
<reference evidence="4 5" key="1">
    <citation type="submission" date="2018-05" db="EMBL/GenBank/DDBJ databases">
        <authorList>
            <person name="Zhang Y.-J."/>
        </authorList>
    </citation>
    <scope>NUCLEOTIDE SEQUENCE [LARGE SCALE GENOMIC DNA]</scope>
    <source>
        <strain evidence="4 5">CY04</strain>
    </source>
</reference>
<dbReference type="Proteomes" id="UP001429564">
    <property type="component" value="Unassembled WGS sequence"/>
</dbReference>
<accession>A0ABX0WCM1</accession>
<sequence>MTTSPAIELKGISKAFGPVQANKDISISVAPGTIHGIIGENGAGKSTLMSILYGFYKADKGEIWINGKNTVIPDSQAAISAGIGMVFQHFKLVENFTVLENIILGAEDGGLLKPSLAKARRTLKQLAAEYELNVDPDARIDEIGVGKQQRVEILKALYRQADILILDEPTGVLTPAEADQLFRILHRLREEGKTIILITHKLREIMETTDTVSVMRRGEMTATVKTSETNPAHLAELMVGRKVLLQVDKTPAKPGAPVLEIENLSVSDEDGVERVKGINLQVRAGEILGIAGVAGNGQSELLEVLGGMRGGTGTIRMQGAELPLHGPGSHGQARRRAHIAHVPEDRQREGLIMDFHAWENVAFGYHRDPAYQSGMLMNNAALRADTEAKMKKFDVRPPDPWLAAKNFSGGNQQKIVVAREIERNPELLLIGQPTRGVDIGAIEFIHKQIVELRDQGKAILLVSVELEEILSLADRVAVMFDGHIMGERLPHETDEKELGLLMAGVAGEAA</sequence>
<keyword evidence="1" id="KW-0547">Nucleotide-binding</keyword>
<dbReference type="InterPro" id="IPR050107">
    <property type="entry name" value="ABC_carbohydrate_import_ATPase"/>
</dbReference>
<gene>
    <name evidence="4" type="ORF">DL239_13820</name>
</gene>
<dbReference type="GO" id="GO:0005524">
    <property type="term" value="F:ATP binding"/>
    <property type="evidence" value="ECO:0007669"/>
    <property type="project" value="UniProtKB-KW"/>
</dbReference>
<dbReference type="PANTHER" id="PTHR43790">
    <property type="entry name" value="CARBOHYDRATE TRANSPORT ATP-BINDING PROTEIN MG119-RELATED"/>
    <property type="match status" value="1"/>
</dbReference>
<keyword evidence="5" id="KW-1185">Reference proteome</keyword>
<dbReference type="EMBL" id="QHLQ01000013">
    <property type="protein sequence ID" value="NIZ62055.1"/>
    <property type="molecule type" value="Genomic_DNA"/>
</dbReference>
<evidence type="ECO:0000313" key="5">
    <source>
        <dbReference type="Proteomes" id="UP001429564"/>
    </source>
</evidence>
<dbReference type="Gene3D" id="3.40.50.300">
    <property type="entry name" value="P-loop containing nucleotide triphosphate hydrolases"/>
    <property type="match status" value="2"/>
</dbReference>
<feature type="domain" description="ABC transporter" evidence="3">
    <location>
        <begin position="259"/>
        <end position="506"/>
    </location>
</feature>
<dbReference type="CDD" id="cd03215">
    <property type="entry name" value="ABC_Carb_Monos_II"/>
    <property type="match status" value="1"/>
</dbReference>
<feature type="domain" description="ABC transporter" evidence="3">
    <location>
        <begin position="7"/>
        <end position="242"/>
    </location>
</feature>
<dbReference type="RefSeq" id="WP_167684685.1">
    <property type="nucleotide sequence ID" value="NZ_QHLQ01000013.1"/>
</dbReference>
<dbReference type="InterPro" id="IPR003593">
    <property type="entry name" value="AAA+_ATPase"/>
</dbReference>
<name>A0ABX0WCM1_9RHOB</name>
<evidence type="ECO:0000313" key="4">
    <source>
        <dbReference type="EMBL" id="NIZ62055.1"/>
    </source>
</evidence>
<evidence type="ECO:0000256" key="1">
    <source>
        <dbReference type="ARBA" id="ARBA00022741"/>
    </source>
</evidence>
<proteinExistence type="predicted"/>
<comment type="caution">
    <text evidence="4">The sequence shown here is derived from an EMBL/GenBank/DDBJ whole genome shotgun (WGS) entry which is preliminary data.</text>
</comment>
<dbReference type="PROSITE" id="PS00211">
    <property type="entry name" value="ABC_TRANSPORTER_1"/>
    <property type="match status" value="1"/>
</dbReference>
<dbReference type="InterPro" id="IPR017871">
    <property type="entry name" value="ABC_transporter-like_CS"/>
</dbReference>
<dbReference type="Pfam" id="PF00005">
    <property type="entry name" value="ABC_tran"/>
    <property type="match status" value="2"/>
</dbReference>
<dbReference type="SUPFAM" id="SSF52540">
    <property type="entry name" value="P-loop containing nucleoside triphosphate hydrolases"/>
    <property type="match status" value="2"/>
</dbReference>
<dbReference type="InterPro" id="IPR003439">
    <property type="entry name" value="ABC_transporter-like_ATP-bd"/>
</dbReference>
<dbReference type="CDD" id="cd03216">
    <property type="entry name" value="ABC_Carb_Monos_I"/>
    <property type="match status" value="1"/>
</dbReference>
<dbReference type="InterPro" id="IPR027417">
    <property type="entry name" value="P-loop_NTPase"/>
</dbReference>
<dbReference type="PANTHER" id="PTHR43790:SF4">
    <property type="entry name" value="GUANOSINE IMPORT ATP-BINDING PROTEIN NUPO"/>
    <property type="match status" value="1"/>
</dbReference>
<dbReference type="SMART" id="SM00382">
    <property type="entry name" value="AAA"/>
    <property type="match status" value="2"/>
</dbReference>
<evidence type="ECO:0000256" key="2">
    <source>
        <dbReference type="ARBA" id="ARBA00022840"/>
    </source>
</evidence>
<organism evidence="4 5">
    <name type="scientific">Parasedimentitalea denitrificans</name>
    <dbReference type="NCBI Taxonomy" id="2211118"/>
    <lineage>
        <taxon>Bacteria</taxon>
        <taxon>Pseudomonadati</taxon>
        <taxon>Pseudomonadota</taxon>
        <taxon>Alphaproteobacteria</taxon>
        <taxon>Rhodobacterales</taxon>
        <taxon>Paracoccaceae</taxon>
        <taxon>Parasedimentitalea</taxon>
    </lineage>
</organism>
<dbReference type="PROSITE" id="PS50893">
    <property type="entry name" value="ABC_TRANSPORTER_2"/>
    <property type="match status" value="2"/>
</dbReference>
<evidence type="ECO:0000259" key="3">
    <source>
        <dbReference type="PROSITE" id="PS50893"/>
    </source>
</evidence>
<protein>
    <submittedName>
        <fullName evidence="4">Heme ABC transporter ATP-binding protein</fullName>
    </submittedName>
</protein>